<proteinExistence type="predicted"/>
<evidence type="ECO:0000256" key="1">
    <source>
        <dbReference type="SAM" id="MobiDB-lite"/>
    </source>
</evidence>
<protein>
    <submittedName>
        <fullName evidence="2">Uncharacterized protein</fullName>
    </submittedName>
</protein>
<organism evidence="2 3">
    <name type="scientific">Saguinus oedipus</name>
    <name type="common">Cotton-top tamarin</name>
    <name type="synonym">Oedipomidas oedipus</name>
    <dbReference type="NCBI Taxonomy" id="9490"/>
    <lineage>
        <taxon>Eukaryota</taxon>
        <taxon>Metazoa</taxon>
        <taxon>Chordata</taxon>
        <taxon>Craniata</taxon>
        <taxon>Vertebrata</taxon>
        <taxon>Euteleostomi</taxon>
        <taxon>Mammalia</taxon>
        <taxon>Eutheria</taxon>
        <taxon>Euarchontoglires</taxon>
        <taxon>Primates</taxon>
        <taxon>Haplorrhini</taxon>
        <taxon>Platyrrhini</taxon>
        <taxon>Cebidae</taxon>
        <taxon>Callitrichinae</taxon>
        <taxon>Saguinus</taxon>
    </lineage>
</organism>
<accession>A0ABQ9V8S6</accession>
<name>A0ABQ9V8S6_SAGOE</name>
<feature type="non-terminal residue" evidence="2">
    <location>
        <position position="94"/>
    </location>
</feature>
<dbReference type="Proteomes" id="UP001266305">
    <property type="component" value="Unassembled WGS sequence"/>
</dbReference>
<gene>
    <name evidence="2" type="ORF">P7K49_015269</name>
</gene>
<dbReference type="EMBL" id="JASSZA010000007">
    <property type="protein sequence ID" value="KAK2105755.1"/>
    <property type="molecule type" value="Genomic_DNA"/>
</dbReference>
<comment type="caution">
    <text evidence="2">The sequence shown here is derived from an EMBL/GenBank/DDBJ whole genome shotgun (WGS) entry which is preliminary data.</text>
</comment>
<reference evidence="2 3" key="1">
    <citation type="submission" date="2023-05" db="EMBL/GenBank/DDBJ databases">
        <title>B98-5 Cell Line De Novo Hybrid Assembly: An Optical Mapping Approach.</title>
        <authorList>
            <person name="Kananen K."/>
            <person name="Auerbach J.A."/>
            <person name="Kautto E."/>
            <person name="Blachly J.S."/>
        </authorList>
    </citation>
    <scope>NUCLEOTIDE SEQUENCE [LARGE SCALE GENOMIC DNA]</scope>
    <source>
        <strain evidence="2">B95-8</strain>
        <tissue evidence="2">Cell line</tissue>
    </source>
</reference>
<evidence type="ECO:0000313" key="3">
    <source>
        <dbReference type="Proteomes" id="UP001266305"/>
    </source>
</evidence>
<sequence length="94" mass="10329">MTGSCSREPQMGAMKGRQLPMETGFQKDCSVLLVGQRPALRSPAMRLAQNRVAQNLVAQNSGHSLTSQSHPKWALESSINHSPGDCDLRTLRLR</sequence>
<feature type="compositionally biased region" description="Polar residues" evidence="1">
    <location>
        <begin position="60"/>
        <end position="70"/>
    </location>
</feature>
<keyword evidence="3" id="KW-1185">Reference proteome</keyword>
<evidence type="ECO:0000313" key="2">
    <source>
        <dbReference type="EMBL" id="KAK2105755.1"/>
    </source>
</evidence>
<feature type="compositionally biased region" description="Basic and acidic residues" evidence="1">
    <location>
        <begin position="84"/>
        <end position="94"/>
    </location>
</feature>
<feature type="region of interest" description="Disordered" evidence="1">
    <location>
        <begin position="60"/>
        <end position="94"/>
    </location>
</feature>